<feature type="domain" description="Lipoyl-binding" evidence="5">
    <location>
        <begin position="19"/>
        <end position="98"/>
    </location>
</feature>
<dbReference type="PANTHER" id="PTHR11715">
    <property type="entry name" value="GLYCINE CLEAVAGE SYSTEM H PROTEIN"/>
    <property type="match status" value="1"/>
</dbReference>
<dbReference type="InterPro" id="IPR002930">
    <property type="entry name" value="GCV_H"/>
</dbReference>
<organism evidence="6 7">
    <name type="scientific">Porites evermanni</name>
    <dbReference type="NCBI Taxonomy" id="104178"/>
    <lineage>
        <taxon>Eukaryota</taxon>
        <taxon>Metazoa</taxon>
        <taxon>Cnidaria</taxon>
        <taxon>Anthozoa</taxon>
        <taxon>Hexacorallia</taxon>
        <taxon>Scleractinia</taxon>
        <taxon>Fungiina</taxon>
        <taxon>Poritidae</taxon>
        <taxon>Porites</taxon>
    </lineage>
</organism>
<accession>A0ABN8SQE2</accession>
<sequence length="98" mass="10888">ILERKYSKEHEWITMDGVIGTIGITDYAQNQLGDVVYVDLPEEGQTFNEGDSFGAVESVKAVSEVYSPLTGEVTEINSKLKDKPELVNKSPYEDGVYL</sequence>
<dbReference type="PROSITE" id="PS00189">
    <property type="entry name" value="LIPOYL"/>
    <property type="match status" value="1"/>
</dbReference>
<evidence type="ECO:0000256" key="3">
    <source>
        <dbReference type="ARBA" id="ARBA00022946"/>
    </source>
</evidence>
<evidence type="ECO:0000259" key="5">
    <source>
        <dbReference type="PROSITE" id="PS50968"/>
    </source>
</evidence>
<evidence type="ECO:0000256" key="2">
    <source>
        <dbReference type="ARBA" id="ARBA00022823"/>
    </source>
</evidence>
<dbReference type="Pfam" id="PF01597">
    <property type="entry name" value="GCV_H"/>
    <property type="match status" value="1"/>
</dbReference>
<feature type="non-terminal residue" evidence="6">
    <location>
        <position position="1"/>
    </location>
</feature>
<keyword evidence="7" id="KW-1185">Reference proteome</keyword>
<protein>
    <recommendedName>
        <fullName evidence="4">Glycine cleavage system H protein</fullName>
    </recommendedName>
</protein>
<proteinExistence type="inferred from homology"/>
<dbReference type="Gene3D" id="2.40.50.100">
    <property type="match status" value="1"/>
</dbReference>
<evidence type="ECO:0000256" key="4">
    <source>
        <dbReference type="RuleBase" id="RU364055"/>
    </source>
</evidence>
<evidence type="ECO:0000313" key="6">
    <source>
        <dbReference type="EMBL" id="CAH3193813.1"/>
    </source>
</evidence>
<dbReference type="InterPro" id="IPR017453">
    <property type="entry name" value="GCV_H_sub"/>
</dbReference>
<dbReference type="NCBIfam" id="TIGR00527">
    <property type="entry name" value="gcvH"/>
    <property type="match status" value="1"/>
</dbReference>
<evidence type="ECO:0000313" key="7">
    <source>
        <dbReference type="Proteomes" id="UP001159427"/>
    </source>
</evidence>
<gene>
    <name evidence="6" type="ORF">PEVE_00026593</name>
</gene>
<comment type="subcellular location">
    <subcellularLocation>
        <location evidence="4">Mitochondrion</location>
    </subcellularLocation>
</comment>
<dbReference type="NCBIfam" id="NF002270">
    <property type="entry name" value="PRK01202.1"/>
    <property type="match status" value="1"/>
</dbReference>
<dbReference type="PROSITE" id="PS50968">
    <property type="entry name" value="BIOTINYL_LIPOYL"/>
    <property type="match status" value="1"/>
</dbReference>
<comment type="function">
    <text evidence="4">The H protein shuttles the methylamine group of glycine from the P protein to the T protein.</text>
</comment>
<comment type="similarity">
    <text evidence="1 4">Belongs to the GcvH family.</text>
</comment>
<evidence type="ECO:0000256" key="1">
    <source>
        <dbReference type="ARBA" id="ARBA00009249"/>
    </source>
</evidence>
<comment type="subunit">
    <text evidence="4">The glycine cleavage system is composed of four proteins: P, T, L and H.</text>
</comment>
<name>A0ABN8SQE2_9CNID</name>
<dbReference type="Proteomes" id="UP001159427">
    <property type="component" value="Unassembled WGS sequence"/>
</dbReference>
<reference evidence="6 7" key="1">
    <citation type="submission" date="2022-05" db="EMBL/GenBank/DDBJ databases">
        <authorList>
            <consortium name="Genoscope - CEA"/>
            <person name="William W."/>
        </authorList>
    </citation>
    <scope>NUCLEOTIDE SEQUENCE [LARGE SCALE GENOMIC DNA]</scope>
</reference>
<keyword evidence="3 4" id="KW-0809">Transit peptide</keyword>
<dbReference type="InterPro" id="IPR011053">
    <property type="entry name" value="Single_hybrid_motif"/>
</dbReference>
<dbReference type="InterPro" id="IPR033753">
    <property type="entry name" value="GCV_H/Fam206"/>
</dbReference>
<keyword evidence="2 4" id="KW-0450">Lipoyl</keyword>
<comment type="caution">
    <text evidence="6">The sequence shown here is derived from an EMBL/GenBank/DDBJ whole genome shotgun (WGS) entry which is preliminary data.</text>
</comment>
<dbReference type="EMBL" id="CALNXI010003606">
    <property type="protein sequence ID" value="CAH3193813.1"/>
    <property type="molecule type" value="Genomic_DNA"/>
</dbReference>
<dbReference type="InterPro" id="IPR003016">
    <property type="entry name" value="2-oxoA_DH_lipoyl-BS"/>
</dbReference>
<dbReference type="SUPFAM" id="SSF51230">
    <property type="entry name" value="Single hybrid motif"/>
    <property type="match status" value="1"/>
</dbReference>
<dbReference type="CDD" id="cd06848">
    <property type="entry name" value="GCS_H"/>
    <property type="match status" value="1"/>
</dbReference>
<dbReference type="PANTHER" id="PTHR11715:SF3">
    <property type="entry name" value="GLYCINE CLEAVAGE SYSTEM H PROTEIN-RELATED"/>
    <property type="match status" value="1"/>
</dbReference>
<keyword evidence="4" id="KW-0496">Mitochondrion</keyword>
<comment type="cofactor">
    <cofactor evidence="4">
        <name>(R)-lipoate</name>
        <dbReference type="ChEBI" id="CHEBI:83088"/>
    </cofactor>
    <text evidence="4">Binds 1 lipoyl cofactor covalently.</text>
</comment>
<dbReference type="InterPro" id="IPR000089">
    <property type="entry name" value="Biotin_lipoyl"/>
</dbReference>